<dbReference type="Gene3D" id="1.20.1050.130">
    <property type="match status" value="1"/>
</dbReference>
<dbReference type="GO" id="GO:0005085">
    <property type="term" value="F:guanyl-nucleotide exchange factor activity"/>
    <property type="evidence" value="ECO:0007669"/>
    <property type="project" value="TreeGrafter"/>
</dbReference>
<evidence type="ECO:0000313" key="8">
    <source>
        <dbReference type="Proteomes" id="UP000467841"/>
    </source>
</evidence>
<dbReference type="InterPro" id="IPR036219">
    <property type="entry name" value="eEF-1beta-like_sf"/>
</dbReference>
<dbReference type="PANTHER" id="PTHR11595">
    <property type="entry name" value="EF-HAND AND COILED-COIL DOMAIN-CONTAINING FAMILY MEMBER"/>
    <property type="match status" value="1"/>
</dbReference>
<organism evidence="7 8">
    <name type="scientific">Microthlaspi erraticum</name>
    <dbReference type="NCBI Taxonomy" id="1685480"/>
    <lineage>
        <taxon>Eukaryota</taxon>
        <taxon>Viridiplantae</taxon>
        <taxon>Streptophyta</taxon>
        <taxon>Embryophyta</taxon>
        <taxon>Tracheophyta</taxon>
        <taxon>Spermatophyta</taxon>
        <taxon>Magnoliopsida</taxon>
        <taxon>eudicotyledons</taxon>
        <taxon>Gunneridae</taxon>
        <taxon>Pentapetalae</taxon>
        <taxon>rosids</taxon>
        <taxon>malvids</taxon>
        <taxon>Brassicales</taxon>
        <taxon>Brassicaceae</taxon>
        <taxon>Coluteocarpeae</taxon>
        <taxon>Microthlaspi</taxon>
    </lineage>
</organism>
<feature type="domain" description="Translation elongation factor EF1B beta/delta subunit guanine nucleotide exchange" evidence="6">
    <location>
        <begin position="133"/>
        <end position="213"/>
    </location>
</feature>
<dbReference type="InterPro" id="IPR014717">
    <property type="entry name" value="Transl_elong_EF1B/ribsomal_bS6"/>
</dbReference>
<dbReference type="SUPFAM" id="SSF47616">
    <property type="entry name" value="GST C-terminal domain-like"/>
    <property type="match status" value="1"/>
</dbReference>
<dbReference type="EMBL" id="CACVBM020001618">
    <property type="protein sequence ID" value="CAA7055937.1"/>
    <property type="molecule type" value="Genomic_DNA"/>
</dbReference>
<dbReference type="Pfam" id="PF00736">
    <property type="entry name" value="EF1_GNE"/>
    <property type="match status" value="3"/>
</dbReference>
<evidence type="ECO:0000256" key="3">
    <source>
        <dbReference type="ARBA" id="ARBA00011606"/>
    </source>
</evidence>
<comment type="similarity">
    <text evidence="2">Belongs to the EF-1-beta/EF-1-delta family.</text>
</comment>
<keyword evidence="8" id="KW-1185">Reference proteome</keyword>
<dbReference type="PANTHER" id="PTHR11595:SF78">
    <property type="entry name" value="TRANSLATION ELONGATION FACTOR EF1B BETA_DELTA SUBUNIT GUANINE NUCLEOTIDE EXCHANGE DOMAIN-CONTAINING PROTEIN"/>
    <property type="match status" value="1"/>
</dbReference>
<dbReference type="GO" id="GO:0005853">
    <property type="term" value="C:eukaryotic translation elongation factor 1 complex"/>
    <property type="evidence" value="ECO:0007669"/>
    <property type="project" value="InterPro"/>
</dbReference>
<dbReference type="InterPro" id="IPR049720">
    <property type="entry name" value="EF1B_bsu/dsu"/>
</dbReference>
<proteinExistence type="inferred from homology"/>
<comment type="function">
    <text evidence="1">EF-1-beta and EF-1-delta stimulate the exchange of GDP bound to EF-1-alpha to GTP.</text>
</comment>
<dbReference type="GO" id="GO:0003746">
    <property type="term" value="F:translation elongation factor activity"/>
    <property type="evidence" value="ECO:0007669"/>
    <property type="project" value="UniProtKB-KW"/>
</dbReference>
<evidence type="ECO:0000256" key="5">
    <source>
        <dbReference type="ARBA" id="ARBA00022917"/>
    </source>
</evidence>
<evidence type="ECO:0000256" key="2">
    <source>
        <dbReference type="ARBA" id="ARBA00007411"/>
    </source>
</evidence>
<gene>
    <name evidence="7" type="ORF">MERR_LOCUS43173</name>
</gene>
<dbReference type="SMART" id="SM00888">
    <property type="entry name" value="EF1_GNE"/>
    <property type="match status" value="1"/>
</dbReference>
<keyword evidence="4" id="KW-0251">Elongation factor</keyword>
<comment type="subunit">
    <text evidence="3">EF-1 is composed of 4 subunits: alpha, beta (1B-alpha=beta'), delta (1B-beta), and gamma (1B-gamma).</text>
</comment>
<dbReference type="Proteomes" id="UP000467841">
    <property type="component" value="Unassembled WGS sequence"/>
</dbReference>
<dbReference type="InterPro" id="IPR014038">
    <property type="entry name" value="EF1B_bsu/dsu_GNE"/>
</dbReference>
<dbReference type="OrthoDB" id="331763at2759"/>
<name>A0A6D2KUA2_9BRAS</name>
<dbReference type="FunFam" id="3.30.70.60:FF:000001">
    <property type="entry name" value="Elongation factor 1-beta 1 like"/>
    <property type="match status" value="1"/>
</dbReference>
<accession>A0A6D2KUA2</accession>
<reference evidence="7" key="1">
    <citation type="submission" date="2020-01" db="EMBL/GenBank/DDBJ databases">
        <authorList>
            <person name="Mishra B."/>
        </authorList>
    </citation>
    <scope>NUCLEOTIDE SEQUENCE [LARGE SCALE GENOMIC DNA]</scope>
</reference>
<dbReference type="InterPro" id="IPR036282">
    <property type="entry name" value="Glutathione-S-Trfase_C_sf"/>
</dbReference>
<evidence type="ECO:0000259" key="6">
    <source>
        <dbReference type="SMART" id="SM00888"/>
    </source>
</evidence>
<dbReference type="AlphaFoldDB" id="A0A6D2KUA2"/>
<sequence>MAAFPNLNSDAGLKKLDKHLLTRSFITGYNATKDDIIVYAALVNPQTSIYVNLSRWYNHIKTLLIFSGISPEGSGLTIDGLVASITKEALFPASIDGVVDPIAEETVEEKKADEEERVGSSKASSRKIIKSSKSWVMIITPQNDETDMKKLEEAVRSFRMAGLFWGGSNLAPIGYGIKLLRIKFTIVDDLSHCYGILWKMIIPSAQTYDFIPLKNSLIVMESNADEADVKKLEEAVRSIKMEGVLFWGASKLLKTSCGTKVLGMECSTVEHFVCLDTTVKEQIIANGYVERCHIFDTKGVSAWCGIDKEPLATRLADDSEDVTASLKATTEKSRSEKSWLMLVSKVGKNEVNKFIRLTEKEGLIWGASKVVKVGYGIECLRIIFTIVDDLVCPHTIIEGAQKCLESIVVIALNKICKYPKPISTP</sequence>
<dbReference type="SUPFAM" id="SSF54984">
    <property type="entry name" value="eEF-1beta-like"/>
    <property type="match status" value="3"/>
</dbReference>
<evidence type="ECO:0000313" key="7">
    <source>
        <dbReference type="EMBL" id="CAA7055937.1"/>
    </source>
</evidence>
<keyword evidence="5" id="KW-0648">Protein biosynthesis</keyword>
<dbReference type="Gene3D" id="3.30.70.60">
    <property type="match status" value="3"/>
</dbReference>
<evidence type="ECO:0000256" key="4">
    <source>
        <dbReference type="ARBA" id="ARBA00022768"/>
    </source>
</evidence>
<evidence type="ECO:0000256" key="1">
    <source>
        <dbReference type="ARBA" id="ARBA00002937"/>
    </source>
</evidence>
<protein>
    <recommendedName>
        <fullName evidence="6">Translation elongation factor EF1B beta/delta subunit guanine nucleotide exchange domain-containing protein</fullName>
    </recommendedName>
</protein>
<comment type="caution">
    <text evidence="7">The sequence shown here is derived from an EMBL/GenBank/DDBJ whole genome shotgun (WGS) entry which is preliminary data.</text>
</comment>
<dbReference type="GO" id="GO:0005829">
    <property type="term" value="C:cytosol"/>
    <property type="evidence" value="ECO:0007669"/>
    <property type="project" value="TreeGrafter"/>
</dbReference>